<feature type="compositionally biased region" description="Low complexity" evidence="5">
    <location>
        <begin position="204"/>
        <end position="219"/>
    </location>
</feature>
<dbReference type="Gene3D" id="1.10.1200.10">
    <property type="entry name" value="ACP-like"/>
    <property type="match status" value="1"/>
</dbReference>
<feature type="region of interest" description="Disordered" evidence="5">
    <location>
        <begin position="577"/>
        <end position="598"/>
    </location>
</feature>
<dbReference type="CDD" id="cd19540">
    <property type="entry name" value="LCL_NRPS-like"/>
    <property type="match status" value="1"/>
</dbReference>
<dbReference type="SUPFAM" id="SSF52777">
    <property type="entry name" value="CoA-dependent acyltransferases"/>
    <property type="match status" value="4"/>
</dbReference>
<dbReference type="InterPro" id="IPR020806">
    <property type="entry name" value="PKS_PP-bd"/>
</dbReference>
<sequence>MIPLSFAQRRLWFQAKLEGPSTTYSTPTVLRLTGDLDREALDAALRDVLERHEVLRTVFPEADGEPFQRVLPPAECGFELTVTEVTEDGLAEALGRATRHVFDLARDIPLRAWLFPLAAEEHVLVLVVHHIAWDGWSVGPLARDLSRAYTARRQGHAPGWEPLPVQYADYTLWQRELLGSEDDPDSLLNRQLDHWRAVLDGAPEELPLPADRPRPAAASHRAHQAELDIPTELHRRLAARARERGVTLFLLMQTALAVTLHRLGAGTDIPIGSPIAGRTDKALDDLVGFFVNTLVLRIDVSGDPTFDEVLARARETGLGAYEHQDVPFERLVEELAPARSLSRLPLFQVMLTVQNTGSATLRLPGLDVSALPGGPAAARYDLQVIVGETTDARGAATGMGGVVTGAADLFEARTVERFAHCLVRVLSALADDPAARIGTVEVLDPAERRLVLQEWNDTAAPEPTVLVPGLFAAQVAQDPDAVAVVADGRAVPYGDLDTRANRLAHALRARGVGPRSVVALCLPRGTDMIAAILAVWKAGAAYVPVDPGQPAERTAFVLADSGARVVVAPRETARGLTSQAVPALDPADPEVDAAPATAPDGDILPDHLAYVIYTSGSTGRPKGVAVTHRSLANYVAHVPGRIGLGGPGSRYAVLQGQGTDLGNTVVFASLTSGGELHVLAEESVTDPVAVAAYLAEHRIDALKAVPSHAAALGADTLRPLRTLVLGGETAPVGLVGDLLARGIEVFNHYGPTETTIGVATTRLTAAHVDSGIIPVGSPVANTRLYVLDASLRPVAPGVVGELYVAGAGLARGYANQPSLTAERFVACPHATGTRMYRTGDRVRWTADGRLVFVGRADDQVKIRGFRIEPGEVQAALAAHPRIAQVAVVAREDSPGDLRLVAYVVPADAAGTSDAAAELPRSISEFAAERLPEHMVPPAVVVLDALPLTGNGKLDRAALPAPAYATGAGRGAATVQEEILCRTFADVLGLDRVGVDDDFFALGGHSLMAVTLVARLRARGITVPVRAFFEAPTPARLAAVATAAQVRVPEPRIPQGADEITPDMLPLVELDEDEVARIVARVPGGAANIADVYPLAPLQEGILFHHLLQADGDTDVYASPRVVEFDARERLDAFLEALQQVVDRHDIYRTAILWDGLREPVQVVLRQVTLPVRETVLDGDGEPVAQLLAGGSARMDLGRAPLLDVRIAAEPGTDRWLALLRIHHLAQDHTTHDVLLAELAALLSGRGDTLPEPVPFRDFVAQARLGVPREEHERYFAGLLGDVTETTAPFGLLDVHGDGQDVVRAQLAVDDDLSRRVRGTARSLGTSAATLVHLAWARVLAAVSGRDDVVFGTVLFGRMSAGGGADRVPGLFLNTLPVRVRVDATAVADAVAGMRGQLADLLVHEHAPLTLAQQASGVPGGSPLFTSIFNYRHNRTAAQAATGGHDPHAATGPDGRPGGVRTRHFREATNYPVAVAVEDYGTGFALTVDAVASVDAPALCALLHTCLDNLATALTDGPDSAYAAVGILGAADLHRTVEEWNRTAVELPRTSAAALFATRAARTPDAVAVVADGTRTTYGDLDARANRLAHVLRDHGIGAGSVVGLCLPRGTDLVAAVLGVWKAGAAYLPLDPEHPAERLAFMLADSGTRLVVGPADTTRSFAAPGTELLDPAAPDTAAALAAAPAHAPLTSTDPDETAYVIYTSGTTGHPKGVAVTHAGLPSLAEGHVRRLGVGPGSRIGQFASASFDGFVWECCMALLSGAALVVVPAEHRTGTALAAFLTEQTVTHVALPPAVLATLEEGSLDPDLTLVVAGEACPPELVARWAPEVTMFNSYGPTETTVDATLWRCDAHADAVAIGSPVINTRVYVLDDRLRPVPVGVPGELYVAGTSLARGYVGRPGLTAERFVACPFG</sequence>
<dbReference type="Gene3D" id="3.30.559.10">
    <property type="entry name" value="Chloramphenicol acetyltransferase-like domain"/>
    <property type="match status" value="2"/>
</dbReference>
<dbReference type="GO" id="GO:0017000">
    <property type="term" value="P:antibiotic biosynthetic process"/>
    <property type="evidence" value="ECO:0007669"/>
    <property type="project" value="UniProtKB-ARBA"/>
</dbReference>
<feature type="region of interest" description="Disordered" evidence="5">
    <location>
        <begin position="204"/>
        <end position="223"/>
    </location>
</feature>
<evidence type="ECO:0000256" key="5">
    <source>
        <dbReference type="SAM" id="MobiDB-lite"/>
    </source>
</evidence>
<dbReference type="Gene3D" id="2.30.38.10">
    <property type="entry name" value="Luciferase, Domain 3"/>
    <property type="match status" value="2"/>
</dbReference>
<keyword evidence="8" id="KW-1185">Reference proteome</keyword>
<dbReference type="FunFam" id="2.30.38.10:FF:000001">
    <property type="entry name" value="Non-ribosomal peptide synthetase PvdI"/>
    <property type="match status" value="1"/>
</dbReference>
<dbReference type="InterPro" id="IPR000873">
    <property type="entry name" value="AMP-dep_synth/lig_dom"/>
</dbReference>
<dbReference type="FunFam" id="3.30.559.10:FF:000012">
    <property type="entry name" value="Non-ribosomal peptide synthetase"/>
    <property type="match status" value="1"/>
</dbReference>
<dbReference type="RefSeq" id="WP_188185946.1">
    <property type="nucleotide sequence ID" value="NZ_JACVQF010000240.1"/>
</dbReference>
<evidence type="ECO:0000313" key="7">
    <source>
        <dbReference type="EMBL" id="MBD0425057.1"/>
    </source>
</evidence>
<protein>
    <submittedName>
        <fullName evidence="7">Amino acid adenylation domain-containing protein</fullName>
    </submittedName>
</protein>
<feature type="compositionally biased region" description="Low complexity" evidence="5">
    <location>
        <begin position="580"/>
        <end position="598"/>
    </location>
</feature>
<dbReference type="GO" id="GO:0044550">
    <property type="term" value="P:secondary metabolite biosynthetic process"/>
    <property type="evidence" value="ECO:0007669"/>
    <property type="project" value="UniProtKB-ARBA"/>
</dbReference>
<comment type="cofactor">
    <cofactor evidence="1">
        <name>pantetheine 4'-phosphate</name>
        <dbReference type="ChEBI" id="CHEBI:47942"/>
    </cofactor>
</comment>
<comment type="similarity">
    <text evidence="2">Belongs to the ATP-dependent AMP-binding enzyme family.</text>
</comment>
<dbReference type="Gene3D" id="3.30.300.30">
    <property type="match status" value="1"/>
</dbReference>
<dbReference type="GO" id="GO:0031177">
    <property type="term" value="F:phosphopantetheine binding"/>
    <property type="evidence" value="ECO:0007669"/>
    <property type="project" value="InterPro"/>
</dbReference>
<dbReference type="FunFam" id="3.40.50.12780:FF:000012">
    <property type="entry name" value="Non-ribosomal peptide synthetase"/>
    <property type="match status" value="1"/>
</dbReference>
<dbReference type="PROSITE" id="PS00012">
    <property type="entry name" value="PHOSPHOPANTETHEINE"/>
    <property type="match status" value="1"/>
</dbReference>
<evidence type="ECO:0000256" key="3">
    <source>
        <dbReference type="ARBA" id="ARBA00022450"/>
    </source>
</evidence>
<dbReference type="Pfam" id="PF00550">
    <property type="entry name" value="PP-binding"/>
    <property type="match status" value="1"/>
</dbReference>
<dbReference type="EMBL" id="JACVQF010000240">
    <property type="protein sequence ID" value="MBD0425057.1"/>
    <property type="molecule type" value="Genomic_DNA"/>
</dbReference>
<dbReference type="Gene3D" id="3.40.50.980">
    <property type="match status" value="4"/>
</dbReference>
<dbReference type="CDD" id="cd05930">
    <property type="entry name" value="A_NRPS"/>
    <property type="match status" value="1"/>
</dbReference>
<proteinExistence type="inferred from homology"/>
<dbReference type="SMART" id="SM00823">
    <property type="entry name" value="PKS_PP"/>
    <property type="match status" value="1"/>
</dbReference>
<evidence type="ECO:0000256" key="1">
    <source>
        <dbReference type="ARBA" id="ARBA00001957"/>
    </source>
</evidence>
<dbReference type="Pfam" id="PF00668">
    <property type="entry name" value="Condensation"/>
    <property type="match status" value="2"/>
</dbReference>
<dbReference type="PROSITE" id="PS50075">
    <property type="entry name" value="CARRIER"/>
    <property type="match status" value="1"/>
</dbReference>
<dbReference type="InterPro" id="IPR045851">
    <property type="entry name" value="AMP-bd_C_sf"/>
</dbReference>
<dbReference type="GO" id="GO:0008610">
    <property type="term" value="P:lipid biosynthetic process"/>
    <property type="evidence" value="ECO:0007669"/>
    <property type="project" value="UniProtKB-ARBA"/>
</dbReference>
<accession>A0A926L9C7</accession>
<dbReference type="PANTHER" id="PTHR45527">
    <property type="entry name" value="NONRIBOSOMAL PEPTIDE SYNTHETASE"/>
    <property type="match status" value="1"/>
</dbReference>
<dbReference type="InterPro" id="IPR010071">
    <property type="entry name" value="AA_adenyl_dom"/>
</dbReference>
<keyword evidence="3" id="KW-0596">Phosphopantetheine</keyword>
<evidence type="ECO:0000256" key="2">
    <source>
        <dbReference type="ARBA" id="ARBA00006432"/>
    </source>
</evidence>
<dbReference type="SUPFAM" id="SSF56801">
    <property type="entry name" value="Acetyl-CoA synthetase-like"/>
    <property type="match status" value="2"/>
</dbReference>
<dbReference type="InterPro" id="IPR023213">
    <property type="entry name" value="CAT-like_dom_sf"/>
</dbReference>
<comment type="caution">
    <text evidence="7">The sequence shown here is derived from an EMBL/GenBank/DDBJ whole genome shotgun (WGS) entry which is preliminary data.</text>
</comment>
<evidence type="ECO:0000259" key="6">
    <source>
        <dbReference type="PROSITE" id="PS50075"/>
    </source>
</evidence>
<dbReference type="InterPro" id="IPR020845">
    <property type="entry name" value="AMP-binding_CS"/>
</dbReference>
<feature type="domain" description="Carrier" evidence="6">
    <location>
        <begin position="970"/>
        <end position="1044"/>
    </location>
</feature>
<reference evidence="7" key="1">
    <citation type="submission" date="2020-09" db="EMBL/GenBank/DDBJ databases">
        <title>Streptomyces grisecoloratus sp. nov., isolated from cotton soil.</title>
        <authorList>
            <person name="Xing L."/>
        </authorList>
    </citation>
    <scope>NUCLEOTIDE SEQUENCE</scope>
    <source>
        <strain evidence="7">TRM S81-3</strain>
    </source>
</reference>
<dbReference type="FunFam" id="3.40.50.980:FF:000001">
    <property type="entry name" value="Non-ribosomal peptide synthetase"/>
    <property type="match status" value="2"/>
</dbReference>
<dbReference type="GO" id="GO:0043041">
    <property type="term" value="P:amino acid activation for nonribosomal peptide biosynthetic process"/>
    <property type="evidence" value="ECO:0007669"/>
    <property type="project" value="TreeGrafter"/>
</dbReference>
<dbReference type="InterPro" id="IPR025110">
    <property type="entry name" value="AMP-bd_C"/>
</dbReference>
<dbReference type="GO" id="GO:0003824">
    <property type="term" value="F:catalytic activity"/>
    <property type="evidence" value="ECO:0007669"/>
    <property type="project" value="InterPro"/>
</dbReference>
<dbReference type="CDD" id="cd19544">
    <property type="entry name" value="E-C_NRPS"/>
    <property type="match status" value="1"/>
</dbReference>
<dbReference type="PANTHER" id="PTHR45527:SF1">
    <property type="entry name" value="FATTY ACID SYNTHASE"/>
    <property type="match status" value="1"/>
</dbReference>
<name>A0A926L9C7_9ACTN</name>
<evidence type="ECO:0000256" key="4">
    <source>
        <dbReference type="ARBA" id="ARBA00022553"/>
    </source>
</evidence>
<gene>
    <name evidence="7" type="ORF">H0H10_38795</name>
</gene>
<dbReference type="FunFam" id="1.10.1200.10:FF:000005">
    <property type="entry name" value="Nonribosomal peptide synthetase 1"/>
    <property type="match status" value="1"/>
</dbReference>
<evidence type="ECO:0000313" key="8">
    <source>
        <dbReference type="Proteomes" id="UP000621210"/>
    </source>
</evidence>
<dbReference type="PROSITE" id="PS00455">
    <property type="entry name" value="AMP_BINDING"/>
    <property type="match status" value="2"/>
</dbReference>
<reference evidence="7" key="2">
    <citation type="submission" date="2020-09" db="EMBL/GenBank/DDBJ databases">
        <authorList>
            <person name="Luo X."/>
        </authorList>
    </citation>
    <scope>NUCLEOTIDE SEQUENCE</scope>
    <source>
        <strain evidence="7">TRM S81-3</strain>
    </source>
</reference>
<dbReference type="Pfam" id="PF00501">
    <property type="entry name" value="AMP-binding"/>
    <property type="match status" value="2"/>
</dbReference>
<dbReference type="InterPro" id="IPR001242">
    <property type="entry name" value="Condensation_dom"/>
</dbReference>
<organism evidence="7 8">
    <name type="scientific">Streptomyces griseicoloratus</name>
    <dbReference type="NCBI Taxonomy" id="2752516"/>
    <lineage>
        <taxon>Bacteria</taxon>
        <taxon>Bacillati</taxon>
        <taxon>Actinomycetota</taxon>
        <taxon>Actinomycetes</taxon>
        <taxon>Kitasatosporales</taxon>
        <taxon>Streptomycetaceae</taxon>
        <taxon>Streptomyces</taxon>
    </lineage>
</organism>
<dbReference type="GO" id="GO:0005737">
    <property type="term" value="C:cytoplasm"/>
    <property type="evidence" value="ECO:0007669"/>
    <property type="project" value="TreeGrafter"/>
</dbReference>
<dbReference type="InterPro" id="IPR006162">
    <property type="entry name" value="Ppantetheine_attach_site"/>
</dbReference>
<dbReference type="InterPro" id="IPR036736">
    <property type="entry name" value="ACP-like_sf"/>
</dbReference>
<dbReference type="Proteomes" id="UP000621210">
    <property type="component" value="Unassembled WGS sequence"/>
</dbReference>
<dbReference type="Gene3D" id="3.30.559.30">
    <property type="entry name" value="Nonribosomal peptide synthetase, condensation domain"/>
    <property type="match status" value="2"/>
</dbReference>
<feature type="non-terminal residue" evidence="7">
    <location>
        <position position="1912"/>
    </location>
</feature>
<dbReference type="Pfam" id="PF13193">
    <property type="entry name" value="AMP-binding_C"/>
    <property type="match status" value="1"/>
</dbReference>
<dbReference type="FunFam" id="3.30.300.30:FF:000010">
    <property type="entry name" value="Enterobactin synthetase component F"/>
    <property type="match status" value="1"/>
</dbReference>
<dbReference type="InterPro" id="IPR009081">
    <property type="entry name" value="PP-bd_ACP"/>
</dbReference>
<dbReference type="SUPFAM" id="SSF47336">
    <property type="entry name" value="ACP-like"/>
    <property type="match status" value="1"/>
</dbReference>
<dbReference type="NCBIfam" id="TIGR01733">
    <property type="entry name" value="AA-adenyl-dom"/>
    <property type="match status" value="2"/>
</dbReference>
<keyword evidence="4" id="KW-0597">Phosphoprotein</keyword>